<dbReference type="HAMAP" id="MF_01216">
    <property type="entry name" value="Azoreductase_type1"/>
    <property type="match status" value="1"/>
</dbReference>
<dbReference type="RefSeq" id="WP_181736747.1">
    <property type="nucleotide sequence ID" value="NZ_JACEOL010000002.1"/>
</dbReference>
<dbReference type="EC" id="1.6.5.-" evidence="6"/>
<proteinExistence type="inferred from homology"/>
<comment type="caution">
    <text evidence="8">The sequence shown here is derived from an EMBL/GenBank/DDBJ whole genome shotgun (WGS) entry which is preliminary data.</text>
</comment>
<dbReference type="NCBIfam" id="NF010075">
    <property type="entry name" value="PRK13556.1"/>
    <property type="match status" value="1"/>
</dbReference>
<keyword evidence="2 6" id="KW-0288">FMN</keyword>
<gene>
    <name evidence="6" type="primary">azoR</name>
    <name evidence="8" type="ORF">H2C83_00630</name>
</gene>
<keyword evidence="4 6" id="KW-0520">NAD</keyword>
<dbReference type="InterPro" id="IPR050104">
    <property type="entry name" value="FMN-dep_NADH:Q_OxRdtase_AzoR1"/>
</dbReference>
<dbReference type="GO" id="GO:0009055">
    <property type="term" value="F:electron transfer activity"/>
    <property type="evidence" value="ECO:0007669"/>
    <property type="project" value="UniProtKB-UniRule"/>
</dbReference>
<dbReference type="Pfam" id="PF02525">
    <property type="entry name" value="Flavodoxin_2"/>
    <property type="match status" value="1"/>
</dbReference>
<comment type="similarity">
    <text evidence="6">Belongs to the azoreductase type 1 family.</text>
</comment>
<keyword evidence="9" id="KW-1185">Reference proteome</keyword>
<name>A0A7W1XPL5_9BACL</name>
<evidence type="ECO:0000256" key="3">
    <source>
        <dbReference type="ARBA" id="ARBA00023002"/>
    </source>
</evidence>
<dbReference type="InterPro" id="IPR029039">
    <property type="entry name" value="Flavoprotein-like_sf"/>
</dbReference>
<feature type="binding site" evidence="6">
    <location>
        <begin position="17"/>
        <end position="19"/>
    </location>
    <ligand>
        <name>FMN</name>
        <dbReference type="ChEBI" id="CHEBI:58210"/>
    </ligand>
</feature>
<dbReference type="AlphaFoldDB" id="A0A7W1XPL5"/>
<evidence type="ECO:0000256" key="6">
    <source>
        <dbReference type="HAMAP-Rule" id="MF_01216"/>
    </source>
</evidence>
<dbReference type="GO" id="GO:0016655">
    <property type="term" value="F:oxidoreductase activity, acting on NAD(P)H, quinone or similar compound as acceptor"/>
    <property type="evidence" value="ECO:0007669"/>
    <property type="project" value="InterPro"/>
</dbReference>
<comment type="catalytic activity">
    <reaction evidence="6">
        <text>2 a quinone + NADH + H(+) = 2 a 1,4-benzosemiquinone + NAD(+)</text>
        <dbReference type="Rhea" id="RHEA:65952"/>
        <dbReference type="ChEBI" id="CHEBI:15378"/>
        <dbReference type="ChEBI" id="CHEBI:57540"/>
        <dbReference type="ChEBI" id="CHEBI:57945"/>
        <dbReference type="ChEBI" id="CHEBI:132124"/>
        <dbReference type="ChEBI" id="CHEBI:134225"/>
    </reaction>
</comment>
<dbReference type="Proteomes" id="UP000538292">
    <property type="component" value="Unassembled WGS sequence"/>
</dbReference>
<comment type="function">
    <text evidence="6">Quinone reductase that provides resistance to thiol-specific stress caused by electrophilic quinones.</text>
</comment>
<evidence type="ECO:0000256" key="2">
    <source>
        <dbReference type="ARBA" id="ARBA00022643"/>
    </source>
</evidence>
<evidence type="ECO:0000313" key="8">
    <source>
        <dbReference type="EMBL" id="MBA4600851.1"/>
    </source>
</evidence>
<dbReference type="PANTHER" id="PTHR43741:SF7">
    <property type="entry name" value="FMN-DEPENDENT NADH:QUINONE OXIDOREDUCTASE"/>
    <property type="match status" value="1"/>
</dbReference>
<feature type="domain" description="Flavodoxin-like fold" evidence="7">
    <location>
        <begin position="3"/>
        <end position="201"/>
    </location>
</feature>
<keyword evidence="1 6" id="KW-0285">Flavoprotein</keyword>
<dbReference type="GO" id="GO:0016652">
    <property type="term" value="F:oxidoreductase activity, acting on NAD(P)H as acceptor"/>
    <property type="evidence" value="ECO:0007669"/>
    <property type="project" value="UniProtKB-UniRule"/>
</dbReference>
<keyword evidence="3 6" id="KW-0560">Oxidoreductase</keyword>
<dbReference type="EMBL" id="JACEOL010000002">
    <property type="protein sequence ID" value="MBA4600851.1"/>
    <property type="molecule type" value="Genomic_DNA"/>
</dbReference>
<comment type="caution">
    <text evidence="6">Lacks conserved residue(s) required for the propagation of feature annotation.</text>
</comment>
<dbReference type="InterPro" id="IPR003680">
    <property type="entry name" value="Flavodoxin_fold"/>
</dbReference>
<reference evidence="8 9" key="1">
    <citation type="submission" date="2020-07" db="EMBL/GenBank/DDBJ databases">
        <title>Thermoactinomyces phylogeny.</title>
        <authorList>
            <person name="Dunlap C."/>
        </authorList>
    </citation>
    <scope>NUCLEOTIDE SEQUENCE [LARGE SCALE GENOMIC DNA]</scope>
    <source>
        <strain evidence="8 9">AMNI-1</strain>
    </source>
</reference>
<dbReference type="PANTHER" id="PTHR43741">
    <property type="entry name" value="FMN-DEPENDENT NADH-AZOREDUCTASE 1"/>
    <property type="match status" value="1"/>
</dbReference>
<dbReference type="Gene3D" id="3.40.50.360">
    <property type="match status" value="1"/>
</dbReference>
<evidence type="ECO:0000259" key="7">
    <source>
        <dbReference type="Pfam" id="PF02525"/>
    </source>
</evidence>
<dbReference type="GO" id="GO:0010181">
    <property type="term" value="F:FMN binding"/>
    <property type="evidence" value="ECO:0007669"/>
    <property type="project" value="UniProtKB-UniRule"/>
</dbReference>
<protein>
    <recommendedName>
        <fullName evidence="6">FMN dependent NADH:quinone oxidoreductase</fullName>
        <ecNumber evidence="6">1.6.5.-</ecNumber>
    </recommendedName>
    <alternativeName>
        <fullName evidence="6">Azo-dye reductase</fullName>
    </alternativeName>
    <alternativeName>
        <fullName evidence="6">FMN-dependent NADH-azo compound oxidoreductase</fullName>
    </alternativeName>
    <alternativeName>
        <fullName evidence="6">FMN-dependent NADH-azoreductase</fullName>
        <ecNumber evidence="6">1.7.1.17</ecNumber>
    </alternativeName>
</protein>
<comment type="subunit">
    <text evidence="6">Homodimer.</text>
</comment>
<comment type="cofactor">
    <cofactor evidence="6">
        <name>FMN</name>
        <dbReference type="ChEBI" id="CHEBI:58210"/>
    </cofactor>
    <text evidence="6">Binds 1 FMN per subunit.</text>
</comment>
<dbReference type="EC" id="1.7.1.17" evidence="6"/>
<dbReference type="SUPFAM" id="SSF52218">
    <property type="entry name" value="Flavoproteins"/>
    <property type="match status" value="1"/>
</dbReference>
<dbReference type="InterPro" id="IPR023048">
    <property type="entry name" value="NADH:quinone_OxRdtase_FMN_depd"/>
</dbReference>
<comment type="function">
    <text evidence="6">Also exhibits azoreductase activity. Catalyzes the reductive cleavage of the azo bond in aromatic azo compounds to the corresponding amines.</text>
</comment>
<sequence>MANILYITANPKPEQESFSLRLGRNFIEKVKELSPRDEIVEMDLYQTGIPFIDADVFSGWGKLANGQTLSAEEQKKVDRINELTDQFVEADKYVFVSPMWNLSIPSRLKLYIDTICIAGKTFKYTEEGPVGLLQGKKAVHVHARGGIYSEGLAKEMEFADRYLCTILKFMGISDIQSVIAEGMAANPQEAESIFARALAQVPQAAARFVE</sequence>
<accession>A0A7W1XPL5</accession>
<evidence type="ECO:0000256" key="4">
    <source>
        <dbReference type="ARBA" id="ARBA00023027"/>
    </source>
</evidence>
<evidence type="ECO:0000256" key="5">
    <source>
        <dbReference type="ARBA" id="ARBA00048542"/>
    </source>
</evidence>
<evidence type="ECO:0000313" key="9">
    <source>
        <dbReference type="Proteomes" id="UP000538292"/>
    </source>
</evidence>
<comment type="catalytic activity">
    <reaction evidence="5">
        <text>N,N-dimethyl-1,4-phenylenediamine + anthranilate + 2 NAD(+) = 2-(4-dimethylaminophenyl)diazenylbenzoate + 2 NADH + 2 H(+)</text>
        <dbReference type="Rhea" id="RHEA:55872"/>
        <dbReference type="ChEBI" id="CHEBI:15378"/>
        <dbReference type="ChEBI" id="CHEBI:15783"/>
        <dbReference type="ChEBI" id="CHEBI:16567"/>
        <dbReference type="ChEBI" id="CHEBI:57540"/>
        <dbReference type="ChEBI" id="CHEBI:57945"/>
        <dbReference type="ChEBI" id="CHEBI:71579"/>
        <dbReference type="EC" id="1.7.1.17"/>
    </reaction>
    <physiologicalReaction direction="right-to-left" evidence="5">
        <dbReference type="Rhea" id="RHEA:55874"/>
    </physiologicalReaction>
</comment>
<organism evidence="8 9">
    <name type="scientific">Thermoactinomyces mirandus</name>
    <dbReference type="NCBI Taxonomy" id="2756294"/>
    <lineage>
        <taxon>Bacteria</taxon>
        <taxon>Bacillati</taxon>
        <taxon>Bacillota</taxon>
        <taxon>Bacilli</taxon>
        <taxon>Bacillales</taxon>
        <taxon>Thermoactinomycetaceae</taxon>
        <taxon>Thermoactinomyces</taxon>
    </lineage>
</organism>
<evidence type="ECO:0000256" key="1">
    <source>
        <dbReference type="ARBA" id="ARBA00022630"/>
    </source>
</evidence>
<feature type="binding site" evidence="6">
    <location>
        <begin position="99"/>
        <end position="102"/>
    </location>
    <ligand>
        <name>FMN</name>
        <dbReference type="ChEBI" id="CHEBI:58210"/>
    </ligand>
</feature>